<dbReference type="Proteomes" id="UP000465609">
    <property type="component" value="Chromosome"/>
</dbReference>
<gene>
    <name evidence="1" type="ORF">MAUB_00960</name>
</gene>
<protein>
    <recommendedName>
        <fullName evidence="3">DUF4265 domain-containing protein</fullName>
    </recommendedName>
</protein>
<accession>A0ABN5YL24</accession>
<organism evidence="1 2">
    <name type="scientific">Mycolicibacterium aubagnense</name>
    <dbReference type="NCBI Taxonomy" id="319707"/>
    <lineage>
        <taxon>Bacteria</taxon>
        <taxon>Bacillati</taxon>
        <taxon>Actinomycetota</taxon>
        <taxon>Actinomycetes</taxon>
        <taxon>Mycobacteriales</taxon>
        <taxon>Mycobacteriaceae</taxon>
        <taxon>Mycolicibacterium</taxon>
    </lineage>
</organism>
<dbReference type="EMBL" id="AP022577">
    <property type="protein sequence ID" value="BBX82223.1"/>
    <property type="molecule type" value="Genomic_DNA"/>
</dbReference>
<evidence type="ECO:0000313" key="1">
    <source>
        <dbReference type="EMBL" id="BBX82223.1"/>
    </source>
</evidence>
<proteinExistence type="predicted"/>
<reference evidence="1 2" key="1">
    <citation type="journal article" date="2019" name="Emerg. Microbes Infect.">
        <title>Comprehensive subspecies identification of 175 nontuberculous mycobacteria species based on 7547 genomic profiles.</title>
        <authorList>
            <person name="Matsumoto Y."/>
            <person name="Kinjo T."/>
            <person name="Motooka D."/>
            <person name="Nabeya D."/>
            <person name="Jung N."/>
            <person name="Uechi K."/>
            <person name="Horii T."/>
            <person name="Iida T."/>
            <person name="Fujita J."/>
            <person name="Nakamura S."/>
        </authorList>
    </citation>
    <scope>NUCLEOTIDE SEQUENCE [LARGE SCALE GENOMIC DNA]</scope>
    <source>
        <strain evidence="1 2">JCM 15296</strain>
    </source>
</reference>
<sequence length="181" mass="19730">MTSINGATYFRPVNAETGQPTLTTYFTAALCPLHEAHRYDLEARTDELAADVRDHLDALDIPIRPTIKHGRVRILQESEADGHGTNQAPEVQATVMVFLTDAEPDDPRLSGLLADGFHSGRIDADVTFEIPTEESEAELEATIAADNARGAEYIARADAERVAATEHKENPFGGDLEALFD</sequence>
<name>A0ABN5YL24_9MYCO</name>
<dbReference type="RefSeq" id="WP_138233440.1">
    <property type="nucleotide sequence ID" value="NZ_AP022577.1"/>
</dbReference>
<evidence type="ECO:0000313" key="2">
    <source>
        <dbReference type="Proteomes" id="UP000465609"/>
    </source>
</evidence>
<evidence type="ECO:0008006" key="3">
    <source>
        <dbReference type="Google" id="ProtNLM"/>
    </source>
</evidence>
<keyword evidence="2" id="KW-1185">Reference proteome</keyword>